<evidence type="ECO:0000313" key="1">
    <source>
        <dbReference type="EMBL" id="MBJ7594747.1"/>
    </source>
</evidence>
<protein>
    <submittedName>
        <fullName evidence="2">Uncharacterized protein</fullName>
    </submittedName>
</protein>
<dbReference type="Proteomes" id="UP000606991">
    <property type="component" value="Unassembled WGS sequence"/>
</dbReference>
<reference evidence="1 4" key="3">
    <citation type="submission" date="2020-10" db="EMBL/GenBank/DDBJ databases">
        <title>Ca. Dormibacterota MAGs.</title>
        <authorList>
            <person name="Montgomery K."/>
        </authorList>
    </citation>
    <scope>NUCLEOTIDE SEQUENCE [LARGE SCALE GENOMIC DNA]</scope>
    <source>
        <strain evidence="1">SC8812_S17_18</strain>
    </source>
</reference>
<dbReference type="EMBL" id="JAEKNS010000079">
    <property type="protein sequence ID" value="MBJ7594747.1"/>
    <property type="molecule type" value="Genomic_DNA"/>
</dbReference>
<reference evidence="2 3" key="1">
    <citation type="journal article" date="2017" name="Nature">
        <title>Atmospheric trace gases support primary production in Antarctic desert surface soil.</title>
        <authorList>
            <person name="Ji M."/>
            <person name="Greening C."/>
            <person name="Vanwonterghem I."/>
            <person name="Carere C.R."/>
            <person name="Bay S.K."/>
            <person name="Steen J.A."/>
            <person name="Montgomery K."/>
            <person name="Lines T."/>
            <person name="Beardall J."/>
            <person name="van Dorst J."/>
            <person name="Snape I."/>
            <person name="Stott M.B."/>
            <person name="Hugenholtz P."/>
            <person name="Ferrari B.C."/>
        </authorList>
    </citation>
    <scope>NUCLEOTIDE SEQUENCE [LARGE SCALE GENOMIC DNA]</scope>
    <source>
        <strain evidence="2">RRmetagenome_bin12</strain>
    </source>
</reference>
<dbReference type="AlphaFoldDB" id="A0A2W5Z065"/>
<organism evidence="2 3">
    <name type="scientific">Candidatus Aeolococcus gillhamiae</name>
    <dbReference type="NCBI Taxonomy" id="3127015"/>
    <lineage>
        <taxon>Bacteria</taxon>
        <taxon>Bacillati</taxon>
        <taxon>Candidatus Dormiibacterota</taxon>
        <taxon>Candidatus Dormibacteria</taxon>
        <taxon>Candidatus Aeolococcales</taxon>
        <taxon>Candidatus Aeolococcaceae</taxon>
        <taxon>Candidatus Aeolococcus</taxon>
    </lineage>
</organism>
<evidence type="ECO:0000313" key="4">
    <source>
        <dbReference type="Proteomes" id="UP000606991"/>
    </source>
</evidence>
<accession>A0A934JTJ5</accession>
<dbReference type="Proteomes" id="UP000248724">
    <property type="component" value="Unassembled WGS sequence"/>
</dbReference>
<evidence type="ECO:0000313" key="2">
    <source>
        <dbReference type="EMBL" id="PZR77647.1"/>
    </source>
</evidence>
<dbReference type="EMBL" id="QHBU01000290">
    <property type="protein sequence ID" value="PZR77647.1"/>
    <property type="molecule type" value="Genomic_DNA"/>
</dbReference>
<comment type="caution">
    <text evidence="2">The sequence shown here is derived from an EMBL/GenBank/DDBJ whole genome shotgun (WGS) entry which is preliminary data.</text>
</comment>
<gene>
    <name evidence="2" type="ORF">DLM65_15190</name>
    <name evidence="1" type="ORF">JF886_07775</name>
</gene>
<accession>A0A2W5Z065</accession>
<dbReference type="RefSeq" id="WP_337311213.1">
    <property type="nucleotide sequence ID" value="NZ_JAEKNS010000079.1"/>
</dbReference>
<proteinExistence type="predicted"/>
<reference evidence="2" key="2">
    <citation type="submission" date="2018-05" db="EMBL/GenBank/DDBJ databases">
        <authorList>
            <person name="Ferrari B."/>
        </authorList>
    </citation>
    <scope>NUCLEOTIDE SEQUENCE</scope>
    <source>
        <strain evidence="2">RRmetagenome_bin12</strain>
    </source>
</reference>
<sequence length="66" mass="7667">MSKCEDDLGAETKCNPDCVYVPARGWWCRRCGAFRDLDDTDLCADCRRDTTPTQDVPVRRRSRARR</sequence>
<evidence type="ECO:0000313" key="3">
    <source>
        <dbReference type="Proteomes" id="UP000248724"/>
    </source>
</evidence>
<name>A0A2W5Z065_9BACT</name>